<feature type="compositionally biased region" description="Basic and acidic residues" evidence="2">
    <location>
        <begin position="84"/>
        <end position="97"/>
    </location>
</feature>
<feature type="coiled-coil region" evidence="1">
    <location>
        <begin position="191"/>
        <end position="218"/>
    </location>
</feature>
<feature type="compositionally biased region" description="Basic and acidic residues" evidence="2">
    <location>
        <begin position="67"/>
        <end position="76"/>
    </location>
</feature>
<protein>
    <submittedName>
        <fullName evidence="3">Uncharacterized protein</fullName>
    </submittedName>
</protein>
<feature type="region of interest" description="Disordered" evidence="2">
    <location>
        <begin position="131"/>
        <end position="153"/>
    </location>
</feature>
<evidence type="ECO:0000256" key="2">
    <source>
        <dbReference type="SAM" id="MobiDB-lite"/>
    </source>
</evidence>
<evidence type="ECO:0000313" key="3">
    <source>
        <dbReference type="EMBL" id="VBB81715.1"/>
    </source>
</evidence>
<evidence type="ECO:0000313" key="4">
    <source>
        <dbReference type="Proteomes" id="UP000280685"/>
    </source>
</evidence>
<accession>A0ABY6SEI8</accession>
<sequence length="324" mass="36524">MDQLASLAEQGIQELRSQMIDDKLSVLAVKRGFGLLQVRTNGMEKLIAHRESSIRSMETSIDSLKTGTEEGKREDMAGVPKCQSHQDPKGSTSDYHERLDTRASHTVSTPTLTESLLATNPKAPLDIQTGIDQKESHTSASTNTIHSYGPPTSPDTTQMSKTFFLNLSVSDPDDEAVAMVLRWWSDESMKSRMLQHQVSELVKALQESERQISTVQSQEQCNEGHIQMLQELRDINERINHYCAQNTSSEKQTWRPNGMDCIKQTQPVEYKTMETPNDHNHHSDPSKCWSVSSNHEMSDLPTHTGKTPVSCIELLILRHHSHYC</sequence>
<dbReference type="Proteomes" id="UP000280685">
    <property type="component" value="Chromosome 5"/>
</dbReference>
<keyword evidence="1" id="KW-0175">Coiled coil</keyword>
<feature type="compositionally biased region" description="Polar residues" evidence="2">
    <location>
        <begin position="104"/>
        <end position="118"/>
    </location>
</feature>
<feature type="region of interest" description="Disordered" evidence="2">
    <location>
        <begin position="102"/>
        <end position="121"/>
    </location>
</feature>
<keyword evidence="4" id="KW-1185">Reference proteome</keyword>
<feature type="region of interest" description="Disordered" evidence="2">
    <location>
        <begin position="58"/>
        <end position="97"/>
    </location>
</feature>
<proteinExistence type="predicted"/>
<dbReference type="EMBL" id="LR026968">
    <property type="protein sequence ID" value="VBB81715.1"/>
    <property type="molecule type" value="Genomic_DNA"/>
</dbReference>
<name>A0ABY6SEI8_PODCO</name>
<organism evidence="3 4">
    <name type="scientific">Podospora comata</name>
    <dbReference type="NCBI Taxonomy" id="48703"/>
    <lineage>
        <taxon>Eukaryota</taxon>
        <taxon>Fungi</taxon>
        <taxon>Dikarya</taxon>
        <taxon>Ascomycota</taxon>
        <taxon>Pezizomycotina</taxon>
        <taxon>Sordariomycetes</taxon>
        <taxon>Sordariomycetidae</taxon>
        <taxon>Sordariales</taxon>
        <taxon>Podosporaceae</taxon>
        <taxon>Podospora</taxon>
    </lineage>
</organism>
<evidence type="ECO:0000256" key="1">
    <source>
        <dbReference type="SAM" id="Coils"/>
    </source>
</evidence>
<gene>
    <name evidence="3" type="ORF">PODCO_507753</name>
</gene>
<reference evidence="3" key="1">
    <citation type="submission" date="2018-02" db="EMBL/GenBank/DDBJ databases">
        <authorList>
            <person name="Silar P."/>
        </authorList>
    </citation>
    <scope>NUCLEOTIDE SEQUENCE [LARGE SCALE GENOMIC DNA]</scope>
    <source>
        <strain evidence="3">T</strain>
    </source>
</reference>